<proteinExistence type="predicted"/>
<feature type="transmembrane region" description="Helical" evidence="1">
    <location>
        <begin position="15"/>
        <end position="34"/>
    </location>
</feature>
<evidence type="ECO:0000313" key="2">
    <source>
        <dbReference type="EMBL" id="GAP19361.1"/>
    </source>
</evidence>
<dbReference type="AlphaFoldDB" id="A0A0M8JPR9"/>
<protein>
    <submittedName>
        <fullName evidence="2">Uncharacterized protein</fullName>
    </submittedName>
</protein>
<dbReference type="Proteomes" id="UP000050501">
    <property type="component" value="Unassembled WGS sequence"/>
</dbReference>
<dbReference type="EMBL" id="DF967975">
    <property type="protein sequence ID" value="GAP19361.1"/>
    <property type="molecule type" value="Genomic_DNA"/>
</dbReference>
<keyword evidence="1" id="KW-1133">Transmembrane helix</keyword>
<evidence type="ECO:0000256" key="1">
    <source>
        <dbReference type="SAM" id="Phobius"/>
    </source>
</evidence>
<reference evidence="3 4" key="2">
    <citation type="submission" date="2015-07" db="EMBL/GenBank/DDBJ databases">
        <title>Genome sequence of Levilinea saccharolytica DSM 16555.</title>
        <authorList>
            <person name="Hemp J."/>
            <person name="Ward L.M."/>
            <person name="Pace L.A."/>
            <person name="Fischer W.W."/>
        </authorList>
    </citation>
    <scope>NUCLEOTIDE SEQUENCE [LARGE SCALE GENOMIC DNA]</scope>
    <source>
        <strain evidence="3 4">KIBI-1</strain>
    </source>
</reference>
<evidence type="ECO:0000313" key="3">
    <source>
        <dbReference type="EMBL" id="KPL80873.1"/>
    </source>
</evidence>
<keyword evidence="1" id="KW-0472">Membrane</keyword>
<reference evidence="2" key="1">
    <citation type="journal article" date="2015" name="Genome Announc.">
        <title>Draft Genome Sequences of Anaerolinea thermolimosa IMO-1, Bellilinea caldifistulae GOMI-1, Leptolinea tardivitalis YMTK-2, Levilinea saccharolytica KIBI-1, Longilinea arvoryzae KOME-1, Previously Described as Members of the Class Anaerolineae (Chloroflexi).</title>
        <authorList>
            <person name="Matsuura N."/>
            <person name="Tourlousse M.D."/>
            <person name="Ohashi A."/>
            <person name="Hugenholtz P."/>
            <person name="Sekiguchi Y."/>
        </authorList>
    </citation>
    <scope>NUCLEOTIDE SEQUENCE</scope>
    <source>
        <strain evidence="2">KIBI-1</strain>
    </source>
</reference>
<gene>
    <name evidence="3" type="ORF">ADN01_10245</name>
    <name evidence="2" type="ORF">LSAC_03263</name>
</gene>
<organism evidence="2">
    <name type="scientific">Levilinea saccharolytica</name>
    <dbReference type="NCBI Taxonomy" id="229921"/>
    <lineage>
        <taxon>Bacteria</taxon>
        <taxon>Bacillati</taxon>
        <taxon>Chloroflexota</taxon>
        <taxon>Anaerolineae</taxon>
        <taxon>Anaerolineales</taxon>
        <taxon>Anaerolineaceae</taxon>
        <taxon>Levilinea</taxon>
    </lineage>
</organism>
<sequence length="144" mass="16309">MDVQLTRWLQKRPALRWWALIFALAIVGLGAWGCSRSKLSWMGSHHPGEASYRFEVFNGQERYRFSAAVGQMAQVDYQLHVTDGRLTLRIVDRSGTVLLEDTASAERGADSRWVGTSSDLQIYRIILEGEDAQNGSYDVQWSVD</sequence>
<dbReference type="STRING" id="229921.ADN01_10245"/>
<name>A0A0M8JPR9_9CHLR</name>
<keyword evidence="1" id="KW-0812">Transmembrane</keyword>
<dbReference type="EMBL" id="LGCM01000038">
    <property type="protein sequence ID" value="KPL80873.1"/>
    <property type="molecule type" value="Genomic_DNA"/>
</dbReference>
<evidence type="ECO:0000313" key="4">
    <source>
        <dbReference type="Proteomes" id="UP000050501"/>
    </source>
</evidence>
<keyword evidence="4" id="KW-1185">Reference proteome</keyword>
<dbReference type="RefSeq" id="WP_062419647.1">
    <property type="nucleotide sequence ID" value="NZ_BBXZ01000173.1"/>
</dbReference>
<accession>A0A0M8JPR9</accession>